<evidence type="ECO:0000256" key="1">
    <source>
        <dbReference type="SAM" id="Phobius"/>
    </source>
</evidence>
<proteinExistence type="predicted"/>
<dbReference type="Proteomes" id="UP000186535">
    <property type="component" value="Unassembled WGS sequence"/>
</dbReference>
<evidence type="ECO:0000313" key="3">
    <source>
        <dbReference type="Proteomes" id="UP000186535"/>
    </source>
</evidence>
<keyword evidence="1" id="KW-0472">Membrane</keyword>
<gene>
    <name evidence="2" type="ORF">BJR07_25620</name>
</gene>
<dbReference type="EMBL" id="MPON01000011">
    <property type="protein sequence ID" value="OKA33935.1"/>
    <property type="molecule type" value="Genomic_DNA"/>
</dbReference>
<keyword evidence="1" id="KW-0812">Transmembrane</keyword>
<feature type="transmembrane region" description="Helical" evidence="1">
    <location>
        <begin position="47"/>
        <end position="73"/>
    </location>
</feature>
<accession>A0A1Q4L6U6</accession>
<protein>
    <submittedName>
        <fullName evidence="2">Uncharacterized protein</fullName>
    </submittedName>
</protein>
<organism evidence="2 3">
    <name type="scientific">Bacillus cereus</name>
    <dbReference type="NCBI Taxonomy" id="1396"/>
    <lineage>
        <taxon>Bacteria</taxon>
        <taxon>Bacillati</taxon>
        <taxon>Bacillota</taxon>
        <taxon>Bacilli</taxon>
        <taxon>Bacillales</taxon>
        <taxon>Bacillaceae</taxon>
        <taxon>Bacillus</taxon>
        <taxon>Bacillus cereus group</taxon>
    </lineage>
</organism>
<keyword evidence="1" id="KW-1133">Transmembrane helix</keyword>
<comment type="caution">
    <text evidence="2">The sequence shown here is derived from an EMBL/GenBank/DDBJ whole genome shotgun (WGS) entry which is preliminary data.</text>
</comment>
<evidence type="ECO:0000313" key="2">
    <source>
        <dbReference type="EMBL" id="OKA33935.1"/>
    </source>
</evidence>
<reference evidence="2 3" key="1">
    <citation type="submission" date="2016-11" db="EMBL/GenBank/DDBJ databases">
        <title>Identification of Bacillus cereus isolated from egg-white.</title>
        <authorList>
            <person name="Soni A."/>
            <person name="Oey I."/>
            <person name="Silcock P."/>
            <person name="Bremer P."/>
        </authorList>
    </citation>
    <scope>NUCLEOTIDE SEQUENCE [LARGE SCALE GENOMIC DNA]</scope>
    <source>
        <strain evidence="2 3">NZAS03</strain>
    </source>
</reference>
<name>A0A1Q4L6U6_BACCE</name>
<sequence length="201" mass="22856">MFGGVFLKKTELNKIEADQHIKRLVISEEYYEYCLVESYRHLHQYDAYLVGIIGFYVKVIYIGGSAIIASLVFPKAWRMEEIAEWLYESSICIAKQDKEGYFVEHADCILGGVFFKGECIVAYSPGEEKVYGFDDTYVDVSRLYGEETCAVDGLFPEPISSIRISSLKKYEDKSECLMSTTNISKIQIEVQGEAKVIINAN</sequence>
<dbReference type="AlphaFoldDB" id="A0A1Q4L6U6"/>